<sequence length="71" mass="7501">MLPLCHQTLPLCPSNAAIVPIKCCHCAQPMLPLCPSNAATVTPPPARHLPGTYPVSASNHSACHFSQSRDV</sequence>
<keyword evidence="2" id="KW-1185">Reference proteome</keyword>
<evidence type="ECO:0000313" key="2">
    <source>
        <dbReference type="Proteomes" id="UP000228934"/>
    </source>
</evidence>
<dbReference type="Proteomes" id="UP000228934">
    <property type="component" value="Unassembled WGS sequence"/>
</dbReference>
<dbReference type="EMBL" id="KV924310">
    <property type="protein sequence ID" value="PIO39440.1"/>
    <property type="molecule type" value="Genomic_DNA"/>
</dbReference>
<accession>A0A2G9SH23</accession>
<proteinExistence type="predicted"/>
<protein>
    <submittedName>
        <fullName evidence="1">Uncharacterized protein</fullName>
    </submittedName>
</protein>
<reference evidence="2" key="1">
    <citation type="journal article" date="2017" name="Nat. Commun.">
        <title>The North American bullfrog draft genome provides insight into hormonal regulation of long noncoding RNA.</title>
        <authorList>
            <person name="Hammond S.A."/>
            <person name="Warren R.L."/>
            <person name="Vandervalk B.P."/>
            <person name="Kucuk E."/>
            <person name="Khan H."/>
            <person name="Gibb E.A."/>
            <person name="Pandoh P."/>
            <person name="Kirk H."/>
            <person name="Zhao Y."/>
            <person name="Jones M."/>
            <person name="Mungall A.J."/>
            <person name="Coope R."/>
            <person name="Pleasance S."/>
            <person name="Moore R.A."/>
            <person name="Holt R.A."/>
            <person name="Round J.M."/>
            <person name="Ohora S."/>
            <person name="Walle B.V."/>
            <person name="Veldhoen N."/>
            <person name="Helbing C.C."/>
            <person name="Birol I."/>
        </authorList>
    </citation>
    <scope>NUCLEOTIDE SEQUENCE [LARGE SCALE GENOMIC DNA]</scope>
</reference>
<name>A0A2G9SH23_AQUCT</name>
<organism evidence="1 2">
    <name type="scientific">Aquarana catesbeiana</name>
    <name type="common">American bullfrog</name>
    <name type="synonym">Rana catesbeiana</name>
    <dbReference type="NCBI Taxonomy" id="8400"/>
    <lineage>
        <taxon>Eukaryota</taxon>
        <taxon>Metazoa</taxon>
        <taxon>Chordata</taxon>
        <taxon>Craniata</taxon>
        <taxon>Vertebrata</taxon>
        <taxon>Euteleostomi</taxon>
        <taxon>Amphibia</taxon>
        <taxon>Batrachia</taxon>
        <taxon>Anura</taxon>
        <taxon>Neobatrachia</taxon>
        <taxon>Ranoidea</taxon>
        <taxon>Ranidae</taxon>
        <taxon>Aquarana</taxon>
    </lineage>
</organism>
<dbReference type="AlphaFoldDB" id="A0A2G9SH23"/>
<gene>
    <name evidence="1" type="ORF">AB205_0187730</name>
</gene>
<evidence type="ECO:0000313" key="1">
    <source>
        <dbReference type="EMBL" id="PIO39440.1"/>
    </source>
</evidence>